<evidence type="ECO:0000256" key="6">
    <source>
        <dbReference type="ARBA" id="ARBA00023136"/>
    </source>
</evidence>
<sequence>MLKALSRSDVGVESVLEVDLLPERDVCGGVEDAVAVKLSKGPSLLCCVDAAGAVSVRNISESRGALNTLQHTCTDDQDNRDEFGTTRTRLKAGQYQRLGSQHQAWLAGCPGEPTDRESPAGRAEFKVKDSSDNQTVPLGDSVILPCQVDKSLLQKSLKVEWRRTDSETLVHLYEDGESRPKKQHKKYHQRAHFITDEIKDGNFSIRLEKVRAEDAGEYACKVYSDQDCVHSADAGVEILRFDVKCSRHTLAPLGCSVVLPCYGDMPSTTEGLRVEWRKKDLEHLVHLYEDGESRAEAQQEDYQDRAHFFTDQIQHGNFSLRLDNLRTEDEGQYTCTVYSQQRSVFSAETNLEMKLLDTVFRLQMFLVFCPNLIMFLAFVLWGVSEGSLYETIFCCSLYFLRPLMLLWTAPYVNEFTGNIKTWLMYDSYLAEYILFSAALYSVMFKSAWDKSLNYTVIEGAIVIVLFVFAILFNLICITYCVWDMMASKYLSTIETHYASEG</sequence>
<evidence type="ECO:0000256" key="4">
    <source>
        <dbReference type="ARBA" id="ARBA00022729"/>
    </source>
</evidence>
<organism evidence="13 14">
    <name type="scientific">Labeo rohita</name>
    <name type="common">Indian major carp</name>
    <name type="synonym">Cyprinus rohita</name>
    <dbReference type="NCBI Taxonomy" id="84645"/>
    <lineage>
        <taxon>Eukaryota</taxon>
        <taxon>Metazoa</taxon>
        <taxon>Chordata</taxon>
        <taxon>Craniata</taxon>
        <taxon>Vertebrata</taxon>
        <taxon>Euteleostomi</taxon>
        <taxon>Actinopterygii</taxon>
        <taxon>Neopterygii</taxon>
        <taxon>Teleostei</taxon>
        <taxon>Ostariophysi</taxon>
        <taxon>Cypriniformes</taxon>
        <taxon>Cyprinidae</taxon>
        <taxon>Labeoninae</taxon>
        <taxon>Labeonini</taxon>
        <taxon>Labeo</taxon>
    </lineage>
</organism>
<dbReference type="InterPro" id="IPR007110">
    <property type="entry name" value="Ig-like_dom"/>
</dbReference>
<dbReference type="InterPro" id="IPR013106">
    <property type="entry name" value="Ig_V-set"/>
</dbReference>
<dbReference type="InterPro" id="IPR051713">
    <property type="entry name" value="T-cell_Activation_Regulation"/>
</dbReference>
<evidence type="ECO:0000313" key="14">
    <source>
        <dbReference type="Proteomes" id="UP000290572"/>
    </source>
</evidence>
<dbReference type="GO" id="GO:0031295">
    <property type="term" value="P:T cell costimulation"/>
    <property type="evidence" value="ECO:0007669"/>
    <property type="project" value="TreeGrafter"/>
</dbReference>
<keyword evidence="9" id="KW-0325">Glycoprotein</keyword>
<dbReference type="Gene3D" id="2.60.40.10">
    <property type="entry name" value="Immunoglobulins"/>
    <property type="match status" value="2"/>
</dbReference>
<evidence type="ECO:0000313" key="13">
    <source>
        <dbReference type="EMBL" id="RXN10417.1"/>
    </source>
</evidence>
<feature type="transmembrane region" description="Helical" evidence="11">
    <location>
        <begin position="362"/>
        <end position="381"/>
    </location>
</feature>
<feature type="transmembrane region" description="Helical" evidence="11">
    <location>
        <begin position="460"/>
        <end position="482"/>
    </location>
</feature>
<evidence type="ECO:0000256" key="9">
    <source>
        <dbReference type="ARBA" id="ARBA00023180"/>
    </source>
</evidence>
<evidence type="ECO:0000256" key="10">
    <source>
        <dbReference type="ARBA" id="ARBA00023319"/>
    </source>
</evidence>
<accession>A0A498LZ41</accession>
<dbReference type="GO" id="GO:0042130">
    <property type="term" value="P:negative regulation of T cell proliferation"/>
    <property type="evidence" value="ECO:0007669"/>
    <property type="project" value="TreeGrafter"/>
</dbReference>
<dbReference type="PANTHER" id="PTHR25466">
    <property type="entry name" value="T-LYMPHOCYTE ACTIVATION ANTIGEN"/>
    <property type="match status" value="1"/>
</dbReference>
<keyword evidence="4" id="KW-0732">Signal</keyword>
<dbReference type="AlphaFoldDB" id="A0A498LZ41"/>
<evidence type="ECO:0000259" key="12">
    <source>
        <dbReference type="PROSITE" id="PS50835"/>
    </source>
</evidence>
<comment type="caution">
    <text evidence="13">The sequence shown here is derived from an EMBL/GenBank/DDBJ whole genome shotgun (WGS) entry which is preliminary data.</text>
</comment>
<keyword evidence="8" id="KW-0675">Receptor</keyword>
<proteinExistence type="predicted"/>
<keyword evidence="5 11" id="KW-1133">Transmembrane helix</keyword>
<dbReference type="GO" id="GO:0071222">
    <property type="term" value="P:cellular response to lipopolysaccharide"/>
    <property type="evidence" value="ECO:0007669"/>
    <property type="project" value="TreeGrafter"/>
</dbReference>
<gene>
    <name evidence="13" type="ORF">ROHU_030776</name>
</gene>
<evidence type="ECO:0000256" key="7">
    <source>
        <dbReference type="ARBA" id="ARBA00023157"/>
    </source>
</evidence>
<evidence type="ECO:0000256" key="2">
    <source>
        <dbReference type="ARBA" id="ARBA00022475"/>
    </source>
</evidence>
<keyword evidence="2" id="KW-1003">Cell membrane</keyword>
<keyword evidence="6 11" id="KW-0472">Membrane</keyword>
<feature type="transmembrane region" description="Helical" evidence="11">
    <location>
        <begin position="428"/>
        <end position="448"/>
    </location>
</feature>
<reference evidence="13 14" key="1">
    <citation type="submission" date="2018-03" db="EMBL/GenBank/DDBJ databases">
        <title>Draft genome sequence of Rohu Carp (Labeo rohita).</title>
        <authorList>
            <person name="Das P."/>
            <person name="Kushwaha B."/>
            <person name="Joshi C.G."/>
            <person name="Kumar D."/>
            <person name="Nagpure N.S."/>
            <person name="Sahoo L."/>
            <person name="Das S.P."/>
            <person name="Bit A."/>
            <person name="Patnaik S."/>
            <person name="Meher P.K."/>
            <person name="Jayasankar P."/>
            <person name="Koringa P.G."/>
            <person name="Patel N.V."/>
            <person name="Hinsu A.T."/>
            <person name="Kumar R."/>
            <person name="Pandey M."/>
            <person name="Agarwal S."/>
            <person name="Srivastava S."/>
            <person name="Singh M."/>
            <person name="Iquebal M.A."/>
            <person name="Jaiswal S."/>
            <person name="Angadi U.B."/>
            <person name="Kumar N."/>
            <person name="Raza M."/>
            <person name="Shah T.M."/>
            <person name="Rai A."/>
            <person name="Jena J.K."/>
        </authorList>
    </citation>
    <scope>NUCLEOTIDE SEQUENCE [LARGE SCALE GENOMIC DNA]</scope>
    <source>
        <strain evidence="13">DASCIFA01</strain>
        <tissue evidence="13">Testis</tissue>
    </source>
</reference>
<dbReference type="PROSITE" id="PS50835">
    <property type="entry name" value="IG_LIKE"/>
    <property type="match status" value="2"/>
</dbReference>
<evidence type="ECO:0000256" key="8">
    <source>
        <dbReference type="ARBA" id="ARBA00023170"/>
    </source>
</evidence>
<evidence type="ECO:0000256" key="11">
    <source>
        <dbReference type="SAM" id="Phobius"/>
    </source>
</evidence>
<dbReference type="InterPro" id="IPR003599">
    <property type="entry name" value="Ig_sub"/>
</dbReference>
<evidence type="ECO:0000256" key="3">
    <source>
        <dbReference type="ARBA" id="ARBA00022692"/>
    </source>
</evidence>
<dbReference type="SMART" id="SM00409">
    <property type="entry name" value="IG"/>
    <property type="match status" value="2"/>
</dbReference>
<keyword evidence="10" id="KW-0393">Immunoglobulin domain</keyword>
<keyword evidence="3 11" id="KW-0812">Transmembrane</keyword>
<keyword evidence="14" id="KW-1185">Reference proteome</keyword>
<dbReference type="GO" id="GO:0006955">
    <property type="term" value="P:immune response"/>
    <property type="evidence" value="ECO:0007669"/>
    <property type="project" value="TreeGrafter"/>
</dbReference>
<dbReference type="Pfam" id="PF07686">
    <property type="entry name" value="V-set"/>
    <property type="match status" value="2"/>
</dbReference>
<keyword evidence="7" id="KW-1015">Disulfide bond</keyword>
<name>A0A498LZ41_LABRO</name>
<feature type="domain" description="Ig-like" evidence="12">
    <location>
        <begin position="254"/>
        <end position="352"/>
    </location>
</feature>
<dbReference type="FunFam" id="2.60.40.10:FF:000142">
    <property type="entry name" value="V-set domain-containing T-cell activation inhibitor 1"/>
    <property type="match status" value="2"/>
</dbReference>
<dbReference type="PANTHER" id="PTHR25466:SF14">
    <property type="entry name" value="BUTYROPHILIN SUBFAMILY 2 MEMBER A2-LIKE-RELATED"/>
    <property type="match status" value="1"/>
</dbReference>
<dbReference type="STRING" id="84645.A0A498LZ41"/>
<protein>
    <submittedName>
        <fullName evidence="13">Butyrophilin 2</fullName>
    </submittedName>
</protein>
<evidence type="ECO:0000256" key="5">
    <source>
        <dbReference type="ARBA" id="ARBA00022989"/>
    </source>
</evidence>
<comment type="subcellular location">
    <subcellularLocation>
        <location evidence="1">Cell membrane</location>
        <topology evidence="1">Single-pass type I membrane protein</topology>
    </subcellularLocation>
</comment>
<dbReference type="GO" id="GO:0009897">
    <property type="term" value="C:external side of plasma membrane"/>
    <property type="evidence" value="ECO:0007669"/>
    <property type="project" value="TreeGrafter"/>
</dbReference>
<dbReference type="InterPro" id="IPR036179">
    <property type="entry name" value="Ig-like_dom_sf"/>
</dbReference>
<dbReference type="EMBL" id="QBIY01013204">
    <property type="protein sequence ID" value="RXN10417.1"/>
    <property type="molecule type" value="Genomic_DNA"/>
</dbReference>
<dbReference type="SUPFAM" id="SSF48726">
    <property type="entry name" value="Immunoglobulin"/>
    <property type="match status" value="2"/>
</dbReference>
<evidence type="ECO:0000256" key="1">
    <source>
        <dbReference type="ARBA" id="ARBA00004251"/>
    </source>
</evidence>
<dbReference type="GO" id="GO:0042102">
    <property type="term" value="P:positive regulation of T cell proliferation"/>
    <property type="evidence" value="ECO:0007669"/>
    <property type="project" value="TreeGrafter"/>
</dbReference>
<dbReference type="GO" id="GO:0007166">
    <property type="term" value="P:cell surface receptor signaling pathway"/>
    <property type="evidence" value="ECO:0007669"/>
    <property type="project" value="TreeGrafter"/>
</dbReference>
<feature type="domain" description="Ig-like" evidence="12">
    <location>
        <begin position="113"/>
        <end position="237"/>
    </location>
</feature>
<dbReference type="Proteomes" id="UP000290572">
    <property type="component" value="Unassembled WGS sequence"/>
</dbReference>
<dbReference type="SMART" id="SM00406">
    <property type="entry name" value="IGv"/>
    <property type="match status" value="2"/>
</dbReference>
<dbReference type="InterPro" id="IPR013783">
    <property type="entry name" value="Ig-like_fold"/>
</dbReference>